<dbReference type="EMBL" id="JAOYFC010000001">
    <property type="protein sequence ID" value="MCV6823280.1"/>
    <property type="molecule type" value="Genomic_DNA"/>
</dbReference>
<dbReference type="Pfam" id="PF05175">
    <property type="entry name" value="MTS"/>
    <property type="match status" value="1"/>
</dbReference>
<comment type="caution">
    <text evidence="4">The sequence shown here is derived from an EMBL/GenBank/DDBJ whole genome shotgun (WGS) entry which is preliminary data.</text>
</comment>
<dbReference type="Gene3D" id="3.40.50.150">
    <property type="entry name" value="Vaccinia Virus protein VP39"/>
    <property type="match status" value="1"/>
</dbReference>
<dbReference type="GO" id="GO:0003676">
    <property type="term" value="F:nucleic acid binding"/>
    <property type="evidence" value="ECO:0007669"/>
    <property type="project" value="InterPro"/>
</dbReference>
<accession>A0AAE3IY60</accession>
<dbReference type="PANTHER" id="PTHR47739:SF1">
    <property type="entry name" value="TRNA1(VAL) (ADENINE(37)-N6)-METHYLTRANSFERASE"/>
    <property type="match status" value="1"/>
</dbReference>
<dbReference type="InterPro" id="IPR050210">
    <property type="entry name" value="tRNA_Adenine-N(6)_MTase"/>
</dbReference>
<dbReference type="SUPFAM" id="SSF53335">
    <property type="entry name" value="S-adenosyl-L-methionine-dependent methyltransferases"/>
    <property type="match status" value="1"/>
</dbReference>
<protein>
    <submittedName>
        <fullName evidence="4">Methyltransferase</fullName>
    </submittedName>
</protein>
<keyword evidence="5" id="KW-1185">Reference proteome</keyword>
<keyword evidence="2" id="KW-0949">S-adenosyl-L-methionine</keyword>
<dbReference type="PANTHER" id="PTHR47739">
    <property type="entry name" value="TRNA1(VAL) (ADENINE(37)-N6)-METHYLTRANSFERASE"/>
    <property type="match status" value="1"/>
</dbReference>
<reference evidence="4" key="1">
    <citation type="submission" date="2022-10" db="EMBL/GenBank/DDBJ databases">
        <authorList>
            <person name="Yue Y."/>
        </authorList>
    </citation>
    <scope>NUCLEOTIDE SEQUENCE</scope>
    <source>
        <strain evidence="4">Z654</strain>
    </source>
</reference>
<evidence type="ECO:0000313" key="5">
    <source>
        <dbReference type="Proteomes" id="UP001208041"/>
    </source>
</evidence>
<evidence type="ECO:0000256" key="1">
    <source>
        <dbReference type="ARBA" id="ARBA00022603"/>
    </source>
</evidence>
<dbReference type="CDD" id="cd02440">
    <property type="entry name" value="AdoMet_MTases"/>
    <property type="match status" value="1"/>
</dbReference>
<dbReference type="Proteomes" id="UP001208041">
    <property type="component" value="Unassembled WGS sequence"/>
</dbReference>
<dbReference type="AlphaFoldDB" id="A0AAE3IY60"/>
<evidence type="ECO:0000259" key="3">
    <source>
        <dbReference type="Pfam" id="PF05175"/>
    </source>
</evidence>
<keyword evidence="1 4" id="KW-0489">Methyltransferase</keyword>
<sequence>MGFASVTKDAFLGGKLQILQPEVGYRAGADPVLLAASVPASSGESVLELGCGVGTALLCLGARVSGLDLTGVELQADYADLARKNAEANGHVAEIVCADLRAMPLSVRDRQFHHVIANPPYYVEKRRKKSGDAGKETAFTEDAPLGLWIETAAKRLRPKGVLSVVQDVERLPELLAETREHLGSIEVLPVTGRVGRGAHRVLMRARKGGRAEFKLHAPLHLHEGRDHVKDADSYLPEIRAILRDGAALNFP</sequence>
<dbReference type="InterPro" id="IPR002052">
    <property type="entry name" value="DNA_methylase_N6_adenine_CS"/>
</dbReference>
<dbReference type="GO" id="GO:0008168">
    <property type="term" value="F:methyltransferase activity"/>
    <property type="evidence" value="ECO:0007669"/>
    <property type="project" value="UniProtKB-KW"/>
</dbReference>
<dbReference type="GO" id="GO:0032259">
    <property type="term" value="P:methylation"/>
    <property type="evidence" value="ECO:0007669"/>
    <property type="project" value="UniProtKB-KW"/>
</dbReference>
<organism evidence="4 5">
    <name type="scientific">Halocynthiibacter halioticoli</name>
    <dbReference type="NCBI Taxonomy" id="2986804"/>
    <lineage>
        <taxon>Bacteria</taxon>
        <taxon>Pseudomonadati</taxon>
        <taxon>Pseudomonadota</taxon>
        <taxon>Alphaproteobacteria</taxon>
        <taxon>Rhodobacterales</taxon>
        <taxon>Paracoccaceae</taxon>
        <taxon>Halocynthiibacter</taxon>
    </lineage>
</organism>
<dbReference type="PROSITE" id="PS00092">
    <property type="entry name" value="N6_MTASE"/>
    <property type="match status" value="1"/>
</dbReference>
<proteinExistence type="predicted"/>
<evidence type="ECO:0000256" key="2">
    <source>
        <dbReference type="ARBA" id="ARBA00022691"/>
    </source>
</evidence>
<feature type="domain" description="Methyltransferase small" evidence="3">
    <location>
        <begin position="33"/>
        <end position="167"/>
    </location>
</feature>
<dbReference type="InterPro" id="IPR007848">
    <property type="entry name" value="Small_mtfrase_dom"/>
</dbReference>
<gene>
    <name evidence="4" type="ORF">OH136_01820</name>
</gene>
<evidence type="ECO:0000313" key="4">
    <source>
        <dbReference type="EMBL" id="MCV6823280.1"/>
    </source>
</evidence>
<dbReference type="InterPro" id="IPR029063">
    <property type="entry name" value="SAM-dependent_MTases_sf"/>
</dbReference>
<dbReference type="RefSeq" id="WP_263952118.1">
    <property type="nucleotide sequence ID" value="NZ_JAOYFC010000001.1"/>
</dbReference>
<keyword evidence="1 4" id="KW-0808">Transferase</keyword>
<name>A0AAE3IY60_9RHOB</name>